<dbReference type="InterPro" id="IPR013103">
    <property type="entry name" value="RVT_2"/>
</dbReference>
<dbReference type="EMBL" id="JBANAX010000713">
    <property type="protein sequence ID" value="KAL1196034.1"/>
    <property type="molecule type" value="Genomic_DNA"/>
</dbReference>
<organism evidence="2 3">
    <name type="scientific">Cardamine amara subsp. amara</name>
    <dbReference type="NCBI Taxonomy" id="228776"/>
    <lineage>
        <taxon>Eukaryota</taxon>
        <taxon>Viridiplantae</taxon>
        <taxon>Streptophyta</taxon>
        <taxon>Embryophyta</taxon>
        <taxon>Tracheophyta</taxon>
        <taxon>Spermatophyta</taxon>
        <taxon>Magnoliopsida</taxon>
        <taxon>eudicotyledons</taxon>
        <taxon>Gunneridae</taxon>
        <taxon>Pentapetalae</taxon>
        <taxon>rosids</taxon>
        <taxon>malvids</taxon>
        <taxon>Brassicales</taxon>
        <taxon>Brassicaceae</taxon>
        <taxon>Cardamineae</taxon>
        <taxon>Cardamine</taxon>
    </lineage>
</organism>
<evidence type="ECO:0000313" key="2">
    <source>
        <dbReference type="EMBL" id="KAL1196034.1"/>
    </source>
</evidence>
<accession>A0ABD0ZXC9</accession>
<dbReference type="PANTHER" id="PTHR11439:SF462">
    <property type="match status" value="1"/>
</dbReference>
<evidence type="ECO:0000259" key="1">
    <source>
        <dbReference type="Pfam" id="PF07727"/>
    </source>
</evidence>
<evidence type="ECO:0000313" key="3">
    <source>
        <dbReference type="Proteomes" id="UP001558713"/>
    </source>
</evidence>
<reference evidence="2 3" key="1">
    <citation type="submission" date="2024-04" db="EMBL/GenBank/DDBJ databases">
        <title>Genome assembly C_amara_ONT_v2.</title>
        <authorList>
            <person name="Yant L."/>
            <person name="Moore C."/>
            <person name="Slenker M."/>
        </authorList>
    </citation>
    <scope>NUCLEOTIDE SEQUENCE [LARGE SCALE GENOMIC DNA]</scope>
    <source>
        <tissue evidence="2">Leaf</tissue>
    </source>
</reference>
<proteinExistence type="predicted"/>
<gene>
    <name evidence="2" type="ORF">V5N11_030098</name>
</gene>
<dbReference type="PANTHER" id="PTHR11439">
    <property type="entry name" value="GAG-POL-RELATED RETROTRANSPOSON"/>
    <property type="match status" value="1"/>
</dbReference>
<keyword evidence="3" id="KW-1185">Reference proteome</keyword>
<comment type="caution">
    <text evidence="2">The sequence shown here is derived from an EMBL/GenBank/DDBJ whole genome shotgun (WGS) entry which is preliminary data.</text>
</comment>
<name>A0ABD0ZXC9_CARAN</name>
<dbReference type="AlphaFoldDB" id="A0ABD0ZXC9"/>
<dbReference type="Pfam" id="PF07727">
    <property type="entry name" value="RVT_2"/>
    <property type="match status" value="1"/>
</dbReference>
<dbReference type="Proteomes" id="UP001558713">
    <property type="component" value="Unassembled WGS sequence"/>
</dbReference>
<feature type="domain" description="Reverse transcriptase Ty1/copia-type" evidence="1">
    <location>
        <begin position="2"/>
        <end position="64"/>
    </location>
</feature>
<protein>
    <submittedName>
        <fullName evidence="2">Retrovirus-related Pol polyprotein from transposon RE1</fullName>
    </submittedName>
</protein>
<sequence length="114" mass="13079">MLPSFKEYLGKCFHMKDLGKVKYFLGIEIARSNEGIYLSQRKYALDIVAEAGLLGSKPFSTPMEQNHQLSLSKSPFLIDLEPYRRLIGCLIYFLTSRPELAYSVHILSQFMKTP</sequence>